<dbReference type="Gene3D" id="3.40.50.1000">
    <property type="entry name" value="HAD superfamily/HAD-like"/>
    <property type="match status" value="1"/>
</dbReference>
<dbReference type="SUPFAM" id="SSF56784">
    <property type="entry name" value="HAD-like"/>
    <property type="match status" value="1"/>
</dbReference>
<evidence type="ECO:0000256" key="2">
    <source>
        <dbReference type="ARBA" id="ARBA00022801"/>
    </source>
</evidence>
<dbReference type="PANTHER" id="PTHR43316:SF3">
    <property type="entry name" value="HALOACID DEHALOGENASE, TYPE II (AFU_ORTHOLOGUE AFUA_2G07750)-RELATED"/>
    <property type="match status" value="1"/>
</dbReference>
<reference evidence="3" key="1">
    <citation type="submission" date="2022-05" db="EMBL/GenBank/DDBJ databases">
        <title>Comparative Genomics of Spacecraft Associated Microbes.</title>
        <authorList>
            <person name="Tran M.T."/>
            <person name="Wright A."/>
            <person name="Seuylemezian A."/>
            <person name="Eisen J."/>
            <person name="Coil D."/>
        </authorList>
    </citation>
    <scope>NUCLEOTIDE SEQUENCE</scope>
    <source>
        <strain evidence="3">214.1.1</strain>
    </source>
</reference>
<dbReference type="Proteomes" id="UP001139179">
    <property type="component" value="Unassembled WGS sequence"/>
</dbReference>
<comment type="similarity">
    <text evidence="1">Belongs to the HAD-like hydrolase superfamily. S-2-haloalkanoic acid dehalogenase family.</text>
</comment>
<dbReference type="InterPro" id="IPR051540">
    <property type="entry name" value="S-2-haloacid_dehalogenase"/>
</dbReference>
<organism evidence="3 4">
    <name type="scientific">Halalkalibacter oceani</name>
    <dbReference type="NCBI Taxonomy" id="1653776"/>
    <lineage>
        <taxon>Bacteria</taxon>
        <taxon>Bacillati</taxon>
        <taxon>Bacillota</taxon>
        <taxon>Bacilli</taxon>
        <taxon>Bacillales</taxon>
        <taxon>Bacillaceae</taxon>
        <taxon>Halalkalibacter</taxon>
    </lineage>
</organism>
<dbReference type="InterPro" id="IPR036412">
    <property type="entry name" value="HAD-like_sf"/>
</dbReference>
<comment type="caution">
    <text evidence="3">The sequence shown here is derived from an EMBL/GenBank/DDBJ whole genome shotgun (WGS) entry which is preliminary data.</text>
</comment>
<dbReference type="InterPro" id="IPR023214">
    <property type="entry name" value="HAD_sf"/>
</dbReference>
<dbReference type="NCBIfam" id="TIGR01428">
    <property type="entry name" value="HAD_type_II"/>
    <property type="match status" value="1"/>
</dbReference>
<dbReference type="AlphaFoldDB" id="A0A9X2DPW2"/>
<dbReference type="NCBIfam" id="TIGR01549">
    <property type="entry name" value="HAD-SF-IA-v1"/>
    <property type="match status" value="1"/>
</dbReference>
<dbReference type="PRINTS" id="PR00413">
    <property type="entry name" value="HADHALOGNASE"/>
</dbReference>
<dbReference type="NCBIfam" id="TIGR01493">
    <property type="entry name" value="HAD-SF-IA-v2"/>
    <property type="match status" value="1"/>
</dbReference>
<name>A0A9X2DPW2_9BACI</name>
<dbReference type="GO" id="GO:0019120">
    <property type="term" value="F:hydrolase activity, acting on acid halide bonds, in C-halide compounds"/>
    <property type="evidence" value="ECO:0007669"/>
    <property type="project" value="InterPro"/>
</dbReference>
<accession>A0A9X2DPW2</accession>
<keyword evidence="2" id="KW-0378">Hydrolase</keyword>
<dbReference type="Gene3D" id="1.10.150.240">
    <property type="entry name" value="Putative phosphatase, domain 2"/>
    <property type="match status" value="1"/>
</dbReference>
<evidence type="ECO:0000256" key="1">
    <source>
        <dbReference type="ARBA" id="ARBA00008106"/>
    </source>
</evidence>
<evidence type="ECO:0000313" key="3">
    <source>
        <dbReference type="EMBL" id="MCM3714303.1"/>
    </source>
</evidence>
<keyword evidence="4" id="KW-1185">Reference proteome</keyword>
<protein>
    <submittedName>
        <fullName evidence="3">Haloacid dehalogenase type II</fullName>
    </submittedName>
</protein>
<dbReference type="InterPro" id="IPR023198">
    <property type="entry name" value="PGP-like_dom2"/>
</dbReference>
<proteinExistence type="inferred from homology"/>
<evidence type="ECO:0000313" key="4">
    <source>
        <dbReference type="Proteomes" id="UP001139179"/>
    </source>
</evidence>
<dbReference type="InterPro" id="IPR006328">
    <property type="entry name" value="2-HAD"/>
</dbReference>
<dbReference type="InterPro" id="IPR006439">
    <property type="entry name" value="HAD-SF_hydro_IA"/>
</dbReference>
<gene>
    <name evidence="3" type="ORF">M3202_09410</name>
</gene>
<sequence>MNYRLVTFDVFSALANIEGTFIPILARHPQFVNQDAAAFFRMWRTKQYEYLIMLNSLQRHFLGFKEVTRRTLVHTLYAHRIDLSEHDQERLVQKWSELEFWDDARQTVEQVKEKGYTIAMLSNGGQEMLISLQNRLGVGFDYIFSAEEMGCYKPSPTVYQYAYEQAGVEKEQMLHVAGSAPDIVGAISAGIPSAWSNRLNALPIDLSYQPTYHFQRIEELLAYL</sequence>
<dbReference type="PANTHER" id="PTHR43316">
    <property type="entry name" value="HYDROLASE, HALOACID DELAHOGENASE-RELATED"/>
    <property type="match status" value="1"/>
</dbReference>
<dbReference type="RefSeq" id="WP_251223093.1">
    <property type="nucleotide sequence ID" value="NZ_JAMBOL010000006.1"/>
</dbReference>
<dbReference type="EMBL" id="JAMBOL010000006">
    <property type="protein sequence ID" value="MCM3714303.1"/>
    <property type="molecule type" value="Genomic_DNA"/>
</dbReference>
<dbReference type="Pfam" id="PF00702">
    <property type="entry name" value="Hydrolase"/>
    <property type="match status" value="1"/>
</dbReference>